<protein>
    <submittedName>
        <fullName evidence="1">Uncharacterized protein</fullName>
    </submittedName>
</protein>
<gene>
    <name evidence="1" type="ORF">UFOVP53_59</name>
</gene>
<dbReference type="EMBL" id="LR796189">
    <property type="protein sequence ID" value="CAB4125093.1"/>
    <property type="molecule type" value="Genomic_DNA"/>
</dbReference>
<accession>A0A6J5KW31</accession>
<evidence type="ECO:0000313" key="1">
    <source>
        <dbReference type="EMBL" id="CAB4125093.1"/>
    </source>
</evidence>
<organism evidence="1">
    <name type="scientific">uncultured Caudovirales phage</name>
    <dbReference type="NCBI Taxonomy" id="2100421"/>
    <lineage>
        <taxon>Viruses</taxon>
        <taxon>Duplodnaviria</taxon>
        <taxon>Heunggongvirae</taxon>
        <taxon>Uroviricota</taxon>
        <taxon>Caudoviricetes</taxon>
        <taxon>Peduoviridae</taxon>
        <taxon>Maltschvirus</taxon>
        <taxon>Maltschvirus maltsch</taxon>
    </lineage>
</organism>
<name>A0A6J5KW31_9CAUD</name>
<reference evidence="1" key="1">
    <citation type="submission" date="2020-04" db="EMBL/GenBank/DDBJ databases">
        <authorList>
            <person name="Chiriac C."/>
            <person name="Salcher M."/>
            <person name="Ghai R."/>
            <person name="Kavagutti S V."/>
        </authorList>
    </citation>
    <scope>NUCLEOTIDE SEQUENCE</scope>
</reference>
<sequence length="277" mass="30867">MTKSKTPRTGIFPAWAQEGEDTTHTFERYATLPTPDDMKNRSLFGIPLKSQLTGQEVTNETITHYINASISELEHDLDLYITPITFDEKHDYNRRDFSWTYNYLKLNHPNIISVNELKLTFSNNQEQGLIVYPNEFVHVMPTEGVIQLVPAFGTSMSGFQVSAFSGAQYGALMALGTGSFPGGIRVNYTCGFEEGKIPASISELIENMAAYKLLSSVGPLLFPYNSIGISIDGTSQSVSSPGPQFLAQRLTDLQGIIEKSKDAVKSYYQRKFQLDSF</sequence>
<proteinExistence type="predicted"/>